<sequence length="155" mass="16287">MVSSQGLTSKMMLDLAIGPGFFDFLAAYSLRRSATFSCSLTTSKAQNTKKTTTFSSSSESDPKRSMSSSSSAAAAAEEATFLYQRATLANFLASGAALSESKSAASSPDRTKPVANACVASASLKALRPASFLRSKDMLVLEAAVATKEWLQRSC</sequence>
<proteinExistence type="predicted"/>
<dbReference type="Proteomes" id="UP000005239">
    <property type="component" value="Unassembled WGS sequence"/>
</dbReference>
<protein>
    <submittedName>
        <fullName evidence="1">Uncharacterized protein</fullName>
    </submittedName>
</protein>
<dbReference type="EnsemblMetazoa" id="PPA01801.1">
    <property type="protein sequence ID" value="PPA01801.1"/>
    <property type="gene ID" value="WBGene00091355"/>
</dbReference>
<dbReference type="AlphaFoldDB" id="A0A2A6CI29"/>
<reference evidence="2" key="1">
    <citation type="journal article" date="2008" name="Nat. Genet.">
        <title>The Pristionchus pacificus genome provides a unique perspective on nematode lifestyle and parasitism.</title>
        <authorList>
            <person name="Dieterich C."/>
            <person name="Clifton S.W."/>
            <person name="Schuster L.N."/>
            <person name="Chinwalla A."/>
            <person name="Delehaunty K."/>
            <person name="Dinkelacker I."/>
            <person name="Fulton L."/>
            <person name="Fulton R."/>
            <person name="Godfrey J."/>
            <person name="Minx P."/>
            <person name="Mitreva M."/>
            <person name="Roeseler W."/>
            <person name="Tian H."/>
            <person name="Witte H."/>
            <person name="Yang S.P."/>
            <person name="Wilson R.K."/>
            <person name="Sommer R.J."/>
        </authorList>
    </citation>
    <scope>NUCLEOTIDE SEQUENCE [LARGE SCALE GENOMIC DNA]</scope>
    <source>
        <strain evidence="2">PS312</strain>
    </source>
</reference>
<accession>A0A2A6CI29</accession>
<accession>A0A8R1U4K0</accession>
<reference evidence="1" key="2">
    <citation type="submission" date="2022-06" db="UniProtKB">
        <authorList>
            <consortium name="EnsemblMetazoa"/>
        </authorList>
    </citation>
    <scope>IDENTIFICATION</scope>
    <source>
        <strain evidence="1">PS312</strain>
    </source>
</reference>
<evidence type="ECO:0000313" key="1">
    <source>
        <dbReference type="EnsemblMetazoa" id="PPA01801.1"/>
    </source>
</evidence>
<keyword evidence="2" id="KW-1185">Reference proteome</keyword>
<gene>
    <name evidence="1" type="primary">WBGene00091355</name>
</gene>
<evidence type="ECO:0000313" key="2">
    <source>
        <dbReference type="Proteomes" id="UP000005239"/>
    </source>
</evidence>
<organism evidence="1 2">
    <name type="scientific">Pristionchus pacificus</name>
    <name type="common">Parasitic nematode worm</name>
    <dbReference type="NCBI Taxonomy" id="54126"/>
    <lineage>
        <taxon>Eukaryota</taxon>
        <taxon>Metazoa</taxon>
        <taxon>Ecdysozoa</taxon>
        <taxon>Nematoda</taxon>
        <taxon>Chromadorea</taxon>
        <taxon>Rhabditida</taxon>
        <taxon>Rhabditina</taxon>
        <taxon>Diplogasteromorpha</taxon>
        <taxon>Diplogasteroidea</taxon>
        <taxon>Neodiplogasteridae</taxon>
        <taxon>Pristionchus</taxon>
    </lineage>
</organism>
<name>A0A2A6CI29_PRIPA</name>